<sequence>MLIDILSNEIHPSDSPPPLLQGPAVGDCRPVHPTTVAPPARRVFGTQHPATILPPPVSSVAPLAYRPRSPSVLAVDGFPDYQQSLDNPARDTLVFAMIEVANPAMRVLLEKAVHDLRLLVFGPAGLAAPISVRVHQLRVLHPPLTLPFRIPFLSLVPPRHPLARALDRPAQAPAAPDPAGAAAARPPRLNRLSSPASRPRPPGICTGRRGFLPQVVRGRHEKPGCAYVCENGERTEALEEALVRARAPTRPSARCCWRPKSAAGADGHLAIHIAGAPSSARGAAVGQPVAALSAALGRLLHAWLSWAVQFQN</sequence>
<feature type="compositionally biased region" description="Low complexity" evidence="1">
    <location>
        <begin position="168"/>
        <end position="197"/>
    </location>
</feature>
<dbReference type="Proteomes" id="UP001141327">
    <property type="component" value="Unassembled WGS sequence"/>
</dbReference>
<evidence type="ECO:0000313" key="3">
    <source>
        <dbReference type="Proteomes" id="UP001141327"/>
    </source>
</evidence>
<evidence type="ECO:0000313" key="2">
    <source>
        <dbReference type="EMBL" id="KAJ4452797.1"/>
    </source>
</evidence>
<accession>A0ABQ8U3I9</accession>
<gene>
    <name evidence="2" type="ORF">PAPYR_12933</name>
</gene>
<protein>
    <submittedName>
        <fullName evidence="2">Uncharacterized protein</fullName>
    </submittedName>
</protein>
<comment type="caution">
    <text evidence="2">The sequence shown here is derived from an EMBL/GenBank/DDBJ whole genome shotgun (WGS) entry which is preliminary data.</text>
</comment>
<feature type="region of interest" description="Disordered" evidence="1">
    <location>
        <begin position="168"/>
        <end position="206"/>
    </location>
</feature>
<organism evidence="2 3">
    <name type="scientific">Paratrimastix pyriformis</name>
    <dbReference type="NCBI Taxonomy" id="342808"/>
    <lineage>
        <taxon>Eukaryota</taxon>
        <taxon>Metamonada</taxon>
        <taxon>Preaxostyla</taxon>
        <taxon>Paratrimastigidae</taxon>
        <taxon>Paratrimastix</taxon>
    </lineage>
</organism>
<proteinExistence type="predicted"/>
<keyword evidence="3" id="KW-1185">Reference proteome</keyword>
<reference evidence="2" key="1">
    <citation type="journal article" date="2022" name="bioRxiv">
        <title>Genomics of Preaxostyla Flagellates Illuminates Evolutionary Transitions and the Path Towards Mitochondrial Loss.</title>
        <authorList>
            <person name="Novak L.V.F."/>
            <person name="Treitli S.C."/>
            <person name="Pyrih J."/>
            <person name="Halakuc P."/>
            <person name="Pipaliya S.V."/>
            <person name="Vacek V."/>
            <person name="Brzon O."/>
            <person name="Soukal P."/>
            <person name="Eme L."/>
            <person name="Dacks J.B."/>
            <person name="Karnkowska A."/>
            <person name="Elias M."/>
            <person name="Hampl V."/>
        </authorList>
    </citation>
    <scope>NUCLEOTIDE SEQUENCE</scope>
    <source>
        <strain evidence="2">RCP-MX</strain>
    </source>
</reference>
<dbReference type="EMBL" id="JAPMOS010000385">
    <property type="protein sequence ID" value="KAJ4452797.1"/>
    <property type="molecule type" value="Genomic_DNA"/>
</dbReference>
<name>A0ABQ8U3I9_9EUKA</name>
<evidence type="ECO:0000256" key="1">
    <source>
        <dbReference type="SAM" id="MobiDB-lite"/>
    </source>
</evidence>